<evidence type="ECO:0000256" key="1">
    <source>
        <dbReference type="ARBA" id="ARBA00005336"/>
    </source>
</evidence>
<organism evidence="6 7">
    <name type="scientific">Microbacterium sediminicola</name>
    <dbReference type="NCBI Taxonomy" id="415210"/>
    <lineage>
        <taxon>Bacteria</taxon>
        <taxon>Bacillati</taxon>
        <taxon>Actinomycetota</taxon>
        <taxon>Actinomycetes</taxon>
        <taxon>Micrococcales</taxon>
        <taxon>Microbacteriaceae</taxon>
        <taxon>Microbacterium</taxon>
    </lineage>
</organism>
<reference evidence="7" key="1">
    <citation type="journal article" date="2019" name="Int. J. Syst. Evol. Microbiol.">
        <title>The Global Catalogue of Microorganisms (GCM) 10K type strain sequencing project: providing services to taxonomists for standard genome sequencing and annotation.</title>
        <authorList>
            <consortium name="The Broad Institute Genomics Platform"/>
            <consortium name="The Broad Institute Genome Sequencing Center for Infectious Disease"/>
            <person name="Wu L."/>
            <person name="Ma J."/>
        </authorList>
    </citation>
    <scope>NUCLEOTIDE SEQUENCE [LARGE SCALE GENOMIC DNA]</scope>
    <source>
        <strain evidence="7">JCM 15577</strain>
    </source>
</reference>
<gene>
    <name evidence="6" type="ORF">GCM10009808_07000</name>
</gene>
<comment type="similarity">
    <text evidence="1">Belongs to the glycosyl hydrolase 3 family.</text>
</comment>
<dbReference type="GO" id="GO:0016787">
    <property type="term" value="F:hydrolase activity"/>
    <property type="evidence" value="ECO:0007669"/>
    <property type="project" value="UniProtKB-KW"/>
</dbReference>
<dbReference type="InterPro" id="IPR001764">
    <property type="entry name" value="Glyco_hydro_3_N"/>
</dbReference>
<dbReference type="PANTHER" id="PTHR30480">
    <property type="entry name" value="BETA-HEXOSAMINIDASE-RELATED"/>
    <property type="match status" value="1"/>
</dbReference>
<comment type="caution">
    <text evidence="6">The sequence shown here is derived from an EMBL/GenBank/DDBJ whole genome shotgun (WGS) entry which is preliminary data.</text>
</comment>
<evidence type="ECO:0000313" key="6">
    <source>
        <dbReference type="EMBL" id="GAA1692463.1"/>
    </source>
</evidence>
<feature type="signal peptide" evidence="4">
    <location>
        <begin position="1"/>
        <end position="28"/>
    </location>
</feature>
<dbReference type="InterPro" id="IPR017853">
    <property type="entry name" value="GH"/>
</dbReference>
<dbReference type="Pfam" id="PF00933">
    <property type="entry name" value="Glyco_hydro_3"/>
    <property type="match status" value="1"/>
</dbReference>
<keyword evidence="4" id="KW-0732">Signal</keyword>
<evidence type="ECO:0000256" key="4">
    <source>
        <dbReference type="SAM" id="SignalP"/>
    </source>
</evidence>
<evidence type="ECO:0000313" key="7">
    <source>
        <dbReference type="Proteomes" id="UP001501690"/>
    </source>
</evidence>
<keyword evidence="2 6" id="KW-0378">Hydrolase</keyword>
<dbReference type="InterPro" id="IPR050226">
    <property type="entry name" value="NagZ_Beta-hexosaminidase"/>
</dbReference>
<dbReference type="PANTHER" id="PTHR30480:SF16">
    <property type="entry name" value="GLYCOSIDE HYDROLASE FAMILY 3 DOMAIN PROTEIN"/>
    <property type="match status" value="1"/>
</dbReference>
<protein>
    <submittedName>
        <fullName evidence="6">Glycoside hydrolase family 3 N-terminal domain-containing protein</fullName>
    </submittedName>
</protein>
<feature type="chain" id="PRO_5046179774" evidence="4">
    <location>
        <begin position="29"/>
        <end position="401"/>
    </location>
</feature>
<keyword evidence="7" id="KW-1185">Reference proteome</keyword>
<dbReference type="Proteomes" id="UP001501690">
    <property type="component" value="Unassembled WGS sequence"/>
</dbReference>
<dbReference type="InterPro" id="IPR036962">
    <property type="entry name" value="Glyco_hydro_3_N_sf"/>
</dbReference>
<sequence>MAFGRWWRGVLTIVFVSGAVVVGAPASADTSDDSTLPAGRVQVTGAGADDADRRAAEIVAQMSLDDKAASVVMGHIAGTSPDALRAYMSETDIGGFILMGANIPASESALREITAALTLDPAFPPLIAVDQEGGVVSRLPWDDFPSSRTLKYEPTDATALAFAGRAALVQRAGISVNFGIVADVTPDTSMFIYTRELGTTPDAAAERVAAAVTGEGSEVFSTLKHFPGHGAAPGDSHAGIPETGESYAEWASSDALPFAAGIDAGAPLLMFGHLRYTAVDSAPASLSAEWHRIAREDLGFEGVAITDDLGMLEASGLPEYRDPVANAVAALAAGNDMVLTILYSDRDTAGRITAGIAAAVENGQLTQERLDEAATRVAALRLDAAAEGPGLAPCPECAPVG</sequence>
<feature type="domain" description="Glycoside hydrolase family 3 N-terminal" evidence="5">
    <location>
        <begin position="65"/>
        <end position="379"/>
    </location>
</feature>
<name>A0ABP4TS08_9MICO</name>
<dbReference type="SUPFAM" id="SSF51445">
    <property type="entry name" value="(Trans)glycosidases"/>
    <property type="match status" value="1"/>
</dbReference>
<evidence type="ECO:0000259" key="5">
    <source>
        <dbReference type="Pfam" id="PF00933"/>
    </source>
</evidence>
<proteinExistence type="inferred from homology"/>
<dbReference type="Gene3D" id="3.20.20.300">
    <property type="entry name" value="Glycoside hydrolase, family 3, N-terminal domain"/>
    <property type="match status" value="1"/>
</dbReference>
<keyword evidence="3" id="KW-0326">Glycosidase</keyword>
<evidence type="ECO:0000256" key="2">
    <source>
        <dbReference type="ARBA" id="ARBA00022801"/>
    </source>
</evidence>
<dbReference type="EMBL" id="BAAAPL010000001">
    <property type="protein sequence ID" value="GAA1692463.1"/>
    <property type="molecule type" value="Genomic_DNA"/>
</dbReference>
<accession>A0ABP4TS08</accession>
<dbReference type="RefSeq" id="WP_344069336.1">
    <property type="nucleotide sequence ID" value="NZ_BAAAPL010000001.1"/>
</dbReference>
<evidence type="ECO:0000256" key="3">
    <source>
        <dbReference type="ARBA" id="ARBA00023295"/>
    </source>
</evidence>